<evidence type="ECO:0000256" key="3">
    <source>
        <dbReference type="ARBA" id="ARBA00022475"/>
    </source>
</evidence>
<feature type="transmembrane region" description="Helical" evidence="7">
    <location>
        <begin position="199"/>
        <end position="220"/>
    </location>
</feature>
<dbReference type="eggNOG" id="COG0765">
    <property type="taxonomic scope" value="Bacteria"/>
</dbReference>
<dbReference type="CDD" id="cd06261">
    <property type="entry name" value="TM_PBP2"/>
    <property type="match status" value="1"/>
</dbReference>
<dbReference type="RefSeq" id="WP_012797531.1">
    <property type="nucleotide sequence ID" value="NC_013165.1"/>
</dbReference>
<dbReference type="STRING" id="471855.Shel_03620"/>
<dbReference type="InterPro" id="IPR010065">
    <property type="entry name" value="AA_ABC_transptr_permease_3TM"/>
</dbReference>
<dbReference type="PANTHER" id="PTHR30614:SF45">
    <property type="entry name" value="L-CYSTINE TRANSPORT SYSTEM PERMEASE PROTEIN TCYL"/>
    <property type="match status" value="1"/>
</dbReference>
<dbReference type="HOGENOM" id="CLU_019602_1_1_11"/>
<dbReference type="PANTHER" id="PTHR30614">
    <property type="entry name" value="MEMBRANE COMPONENT OF AMINO ACID ABC TRANSPORTER"/>
    <property type="match status" value="1"/>
</dbReference>
<protein>
    <submittedName>
        <fullName evidence="9">Amino acid ABC transporter membrane protein</fullName>
    </submittedName>
</protein>
<evidence type="ECO:0000313" key="9">
    <source>
        <dbReference type="EMBL" id="ACV21424.1"/>
    </source>
</evidence>
<comment type="similarity">
    <text evidence="7">Belongs to the binding-protein-dependent transport system permease family.</text>
</comment>
<dbReference type="Proteomes" id="UP000002026">
    <property type="component" value="Chromosome"/>
</dbReference>
<evidence type="ECO:0000256" key="5">
    <source>
        <dbReference type="ARBA" id="ARBA00022989"/>
    </source>
</evidence>
<name>C7N2B8_SLAHD</name>
<dbReference type="GO" id="GO:0043190">
    <property type="term" value="C:ATP-binding cassette (ABC) transporter complex"/>
    <property type="evidence" value="ECO:0007669"/>
    <property type="project" value="InterPro"/>
</dbReference>
<dbReference type="InterPro" id="IPR000515">
    <property type="entry name" value="MetI-like"/>
</dbReference>
<proteinExistence type="inferred from homology"/>
<sequence>MEGFFSIGRLVGNIPALLKSLPVTFEIVAVATLFGVALAILLALARIKKVPVLSQLALVFISFIRGTPLLVQMFIVYYGMPILLWNVFRVDVNGWQRLTFVMITYSLNQGGFMAEIFRSAIESVPASQTEAAYSVGLSGAQTFLRIVLPQAVRTAIPSFSVNLVSLFQDTSLAFMLGVVDVMGRAELIQSATHHVLECYVIITVIFIVISIALRMFFIYLDKRLQYGRTV</sequence>
<dbReference type="AlphaFoldDB" id="C7N2B8"/>
<dbReference type="EMBL" id="CP001684">
    <property type="protein sequence ID" value="ACV21424.1"/>
    <property type="molecule type" value="Genomic_DNA"/>
</dbReference>
<dbReference type="KEGG" id="shi:Shel_03620"/>
<evidence type="ECO:0000256" key="7">
    <source>
        <dbReference type="RuleBase" id="RU363032"/>
    </source>
</evidence>
<evidence type="ECO:0000256" key="1">
    <source>
        <dbReference type="ARBA" id="ARBA00004651"/>
    </source>
</evidence>
<keyword evidence="6 7" id="KW-0472">Membrane</keyword>
<dbReference type="GO" id="GO:0022857">
    <property type="term" value="F:transmembrane transporter activity"/>
    <property type="evidence" value="ECO:0007669"/>
    <property type="project" value="InterPro"/>
</dbReference>
<feature type="transmembrane region" description="Helical" evidence="7">
    <location>
        <begin position="56"/>
        <end position="80"/>
    </location>
</feature>
<dbReference type="NCBIfam" id="TIGR01726">
    <property type="entry name" value="HEQRo_perm_3TM"/>
    <property type="match status" value="1"/>
</dbReference>
<dbReference type="GO" id="GO:0006865">
    <property type="term" value="P:amino acid transport"/>
    <property type="evidence" value="ECO:0007669"/>
    <property type="project" value="TreeGrafter"/>
</dbReference>
<feature type="transmembrane region" description="Helical" evidence="7">
    <location>
        <begin position="20"/>
        <end position="44"/>
    </location>
</feature>
<feature type="domain" description="ABC transmembrane type-1" evidence="8">
    <location>
        <begin position="17"/>
        <end position="217"/>
    </location>
</feature>
<gene>
    <name evidence="9" type="ordered locus">Shel_03620</name>
</gene>
<evidence type="ECO:0000256" key="6">
    <source>
        <dbReference type="ARBA" id="ARBA00023136"/>
    </source>
</evidence>
<dbReference type="Gene3D" id="1.10.3720.10">
    <property type="entry name" value="MetI-like"/>
    <property type="match status" value="1"/>
</dbReference>
<organism evidence="9 10">
    <name type="scientific">Slackia heliotrinireducens (strain ATCC 29202 / DSM 20476 / NCTC 11029 / RHS 1)</name>
    <name type="common">Peptococcus heliotrinreducens</name>
    <dbReference type="NCBI Taxonomy" id="471855"/>
    <lineage>
        <taxon>Bacteria</taxon>
        <taxon>Bacillati</taxon>
        <taxon>Actinomycetota</taxon>
        <taxon>Coriobacteriia</taxon>
        <taxon>Eggerthellales</taxon>
        <taxon>Eggerthellaceae</taxon>
        <taxon>Slackia</taxon>
    </lineage>
</organism>
<evidence type="ECO:0000256" key="4">
    <source>
        <dbReference type="ARBA" id="ARBA00022692"/>
    </source>
</evidence>
<keyword evidence="10" id="KW-1185">Reference proteome</keyword>
<dbReference type="InterPro" id="IPR035906">
    <property type="entry name" value="MetI-like_sf"/>
</dbReference>
<keyword evidence="5 7" id="KW-1133">Transmembrane helix</keyword>
<accession>C7N2B8</accession>
<comment type="subcellular location">
    <subcellularLocation>
        <location evidence="1 7">Cell membrane</location>
        <topology evidence="1 7">Multi-pass membrane protein</topology>
    </subcellularLocation>
</comment>
<dbReference type="SUPFAM" id="SSF161098">
    <property type="entry name" value="MetI-like"/>
    <property type="match status" value="1"/>
</dbReference>
<evidence type="ECO:0000259" key="8">
    <source>
        <dbReference type="PROSITE" id="PS50928"/>
    </source>
</evidence>
<evidence type="ECO:0000256" key="2">
    <source>
        <dbReference type="ARBA" id="ARBA00022448"/>
    </source>
</evidence>
<dbReference type="PROSITE" id="PS50928">
    <property type="entry name" value="ABC_TM1"/>
    <property type="match status" value="1"/>
</dbReference>
<reference evidence="9 10" key="1">
    <citation type="journal article" date="2009" name="Stand. Genomic Sci.">
        <title>Complete genome sequence of Slackia heliotrinireducens type strain (RHS 1).</title>
        <authorList>
            <person name="Pukall R."/>
            <person name="Lapidus A."/>
            <person name="Nolan M."/>
            <person name="Copeland A."/>
            <person name="Glavina Del Rio T."/>
            <person name="Lucas S."/>
            <person name="Chen F."/>
            <person name="Tice H."/>
            <person name="Cheng J.F."/>
            <person name="Chertkov O."/>
            <person name="Bruce D."/>
            <person name="Goodwin L."/>
            <person name="Kuske C."/>
            <person name="Brettin T."/>
            <person name="Detter J.C."/>
            <person name="Han C."/>
            <person name="Pitluck S."/>
            <person name="Pati A."/>
            <person name="Mavrommatis K."/>
            <person name="Ivanova N."/>
            <person name="Ovchinnikova G."/>
            <person name="Chen A."/>
            <person name="Palaniappan K."/>
            <person name="Schneider S."/>
            <person name="Rohde M."/>
            <person name="Chain P."/>
            <person name="D'haeseleer P."/>
            <person name="Goker M."/>
            <person name="Bristow J."/>
            <person name="Eisen J.A."/>
            <person name="Markowitz V."/>
            <person name="Kyrpides N.C."/>
            <person name="Klenk H.P."/>
            <person name="Hugenholtz P."/>
        </authorList>
    </citation>
    <scope>NUCLEOTIDE SEQUENCE [LARGE SCALE GENOMIC DNA]</scope>
    <source>
        <strain evidence="10">ATCC 29202 / DSM 20476 / NCTC 11029 / RHS 1</strain>
    </source>
</reference>
<dbReference type="Pfam" id="PF00528">
    <property type="entry name" value="BPD_transp_1"/>
    <property type="match status" value="1"/>
</dbReference>
<keyword evidence="3" id="KW-1003">Cell membrane</keyword>
<keyword evidence="4 7" id="KW-0812">Transmembrane</keyword>
<evidence type="ECO:0000313" key="10">
    <source>
        <dbReference type="Proteomes" id="UP000002026"/>
    </source>
</evidence>
<keyword evidence="2 7" id="KW-0813">Transport</keyword>
<dbReference type="InterPro" id="IPR043429">
    <property type="entry name" value="ArtM/GltK/GlnP/TcyL/YhdX-like"/>
</dbReference>